<dbReference type="PROSITE" id="PS50110">
    <property type="entry name" value="RESPONSE_REGULATORY"/>
    <property type="match status" value="1"/>
</dbReference>
<dbReference type="RefSeq" id="WP_015237404.1">
    <property type="nucleotide sequence ID" value="NC_019793.1"/>
</dbReference>
<organism evidence="8 9">
    <name type="scientific">Deinococcus peraridilitoris (strain DSM 19664 / LMG 22246 / CIP 109416 / KR-200)</name>
    <dbReference type="NCBI Taxonomy" id="937777"/>
    <lineage>
        <taxon>Bacteria</taxon>
        <taxon>Thermotogati</taxon>
        <taxon>Deinococcota</taxon>
        <taxon>Deinococci</taxon>
        <taxon>Deinococcales</taxon>
        <taxon>Deinococcaceae</taxon>
        <taxon>Deinococcus</taxon>
    </lineage>
</organism>
<dbReference type="PANTHER" id="PTHR48111:SF1">
    <property type="entry name" value="TWO-COMPONENT RESPONSE REGULATOR ORR33"/>
    <property type="match status" value="1"/>
</dbReference>
<dbReference type="GO" id="GO:0005829">
    <property type="term" value="C:cytosol"/>
    <property type="evidence" value="ECO:0007669"/>
    <property type="project" value="TreeGrafter"/>
</dbReference>
<feature type="modified residue" description="4-aspartylphosphate" evidence="6">
    <location>
        <position position="55"/>
    </location>
</feature>
<dbReference type="Pfam" id="PF00072">
    <property type="entry name" value="Response_reg"/>
    <property type="match status" value="1"/>
</dbReference>
<evidence type="ECO:0000256" key="4">
    <source>
        <dbReference type="ARBA" id="ARBA00023125"/>
    </source>
</evidence>
<dbReference type="STRING" id="937777.Deipe_3682"/>
<sequence length="129" mass="14112">MPPLGRVLVVDDEPQLLELLCLTLQINGYAVDAAPDGPRALALARTHTFDVAILDVVMSPWSGFDTAERLRELPQSPRILFLTGLHDQASTERGLELGEAYLTKPFRPAELLARLRAITAPSPDRSGRA</sequence>
<evidence type="ECO:0000313" key="9">
    <source>
        <dbReference type="Proteomes" id="UP000010467"/>
    </source>
</evidence>
<evidence type="ECO:0000256" key="6">
    <source>
        <dbReference type="PROSITE-ProRule" id="PRU00169"/>
    </source>
</evidence>
<dbReference type="Gene3D" id="3.40.50.2300">
    <property type="match status" value="1"/>
</dbReference>
<evidence type="ECO:0000256" key="1">
    <source>
        <dbReference type="ARBA" id="ARBA00022553"/>
    </source>
</evidence>
<gene>
    <name evidence="8" type="ordered locus">Deipe_3682</name>
</gene>
<evidence type="ECO:0000313" key="8">
    <source>
        <dbReference type="EMBL" id="AFZ69108.1"/>
    </source>
</evidence>
<dbReference type="InterPro" id="IPR039420">
    <property type="entry name" value="WalR-like"/>
</dbReference>
<dbReference type="InterPro" id="IPR011006">
    <property type="entry name" value="CheY-like_superfamily"/>
</dbReference>
<proteinExistence type="predicted"/>
<keyword evidence="2" id="KW-0902">Two-component regulatory system</keyword>
<keyword evidence="4 8" id="KW-0238">DNA-binding</keyword>
<dbReference type="HOGENOM" id="CLU_000445_69_17_0"/>
<dbReference type="PATRIC" id="fig|937777.3.peg.3692"/>
<dbReference type="SUPFAM" id="SSF52172">
    <property type="entry name" value="CheY-like"/>
    <property type="match status" value="1"/>
</dbReference>
<dbReference type="GO" id="GO:0032993">
    <property type="term" value="C:protein-DNA complex"/>
    <property type="evidence" value="ECO:0007669"/>
    <property type="project" value="TreeGrafter"/>
</dbReference>
<dbReference type="GO" id="GO:0006355">
    <property type="term" value="P:regulation of DNA-templated transcription"/>
    <property type="evidence" value="ECO:0007669"/>
    <property type="project" value="TreeGrafter"/>
</dbReference>
<protein>
    <submittedName>
        <fullName evidence="8">Response regulator with CheY-like receiver domain and winged-helix DNA-binding domain protein</fullName>
    </submittedName>
</protein>
<dbReference type="Proteomes" id="UP000010467">
    <property type="component" value="Chromosome"/>
</dbReference>
<feature type="domain" description="Response regulatory" evidence="7">
    <location>
        <begin position="6"/>
        <end position="119"/>
    </location>
</feature>
<dbReference type="PANTHER" id="PTHR48111">
    <property type="entry name" value="REGULATOR OF RPOS"/>
    <property type="match status" value="1"/>
</dbReference>
<keyword evidence="1 6" id="KW-0597">Phosphoprotein</keyword>
<dbReference type="EMBL" id="CP003382">
    <property type="protein sequence ID" value="AFZ69108.1"/>
    <property type="molecule type" value="Genomic_DNA"/>
</dbReference>
<dbReference type="SMART" id="SM00448">
    <property type="entry name" value="REC"/>
    <property type="match status" value="1"/>
</dbReference>
<evidence type="ECO:0000259" key="7">
    <source>
        <dbReference type="PROSITE" id="PS50110"/>
    </source>
</evidence>
<evidence type="ECO:0000256" key="2">
    <source>
        <dbReference type="ARBA" id="ARBA00023012"/>
    </source>
</evidence>
<dbReference type="GO" id="GO:0000976">
    <property type="term" value="F:transcription cis-regulatory region binding"/>
    <property type="evidence" value="ECO:0007669"/>
    <property type="project" value="TreeGrafter"/>
</dbReference>
<reference evidence="9" key="1">
    <citation type="submission" date="2012-03" db="EMBL/GenBank/DDBJ databases">
        <title>Complete sequence of chromosome of Deinococcus peraridilitoris DSM 19664.</title>
        <authorList>
            <person name="Lucas S."/>
            <person name="Copeland A."/>
            <person name="Lapidus A."/>
            <person name="Glavina del Rio T."/>
            <person name="Dalin E."/>
            <person name="Tice H."/>
            <person name="Bruce D."/>
            <person name="Goodwin L."/>
            <person name="Pitluck S."/>
            <person name="Peters L."/>
            <person name="Mikhailova N."/>
            <person name="Lu M."/>
            <person name="Kyrpides N."/>
            <person name="Mavromatis K."/>
            <person name="Ivanova N."/>
            <person name="Brettin T."/>
            <person name="Detter J.C."/>
            <person name="Han C."/>
            <person name="Larimer F."/>
            <person name="Land M."/>
            <person name="Hauser L."/>
            <person name="Markowitz V."/>
            <person name="Cheng J.-F."/>
            <person name="Hugenholtz P."/>
            <person name="Woyke T."/>
            <person name="Wu D."/>
            <person name="Pukall R."/>
            <person name="Steenblock K."/>
            <person name="Brambilla E."/>
            <person name="Klenk H.-P."/>
            <person name="Eisen J.A."/>
        </authorList>
    </citation>
    <scope>NUCLEOTIDE SEQUENCE [LARGE SCALE GENOMIC DNA]</scope>
    <source>
        <strain evidence="9">DSM 19664 / LMG 22246 / CIP 109416 / KR-200</strain>
    </source>
</reference>
<evidence type="ECO:0000256" key="5">
    <source>
        <dbReference type="ARBA" id="ARBA00023163"/>
    </source>
</evidence>
<name>L0A5G0_DEIPD</name>
<dbReference type="eggNOG" id="COG0745">
    <property type="taxonomic scope" value="Bacteria"/>
</dbReference>
<keyword evidence="3" id="KW-0805">Transcription regulation</keyword>
<dbReference type="InterPro" id="IPR001789">
    <property type="entry name" value="Sig_transdc_resp-reg_receiver"/>
</dbReference>
<dbReference type="GO" id="GO:0000156">
    <property type="term" value="F:phosphorelay response regulator activity"/>
    <property type="evidence" value="ECO:0007669"/>
    <property type="project" value="TreeGrafter"/>
</dbReference>
<dbReference type="AlphaFoldDB" id="L0A5G0"/>
<dbReference type="KEGG" id="dpd:Deipe_3682"/>
<accession>L0A5G0</accession>
<keyword evidence="9" id="KW-1185">Reference proteome</keyword>
<keyword evidence="5" id="KW-0804">Transcription</keyword>
<evidence type="ECO:0000256" key="3">
    <source>
        <dbReference type="ARBA" id="ARBA00023015"/>
    </source>
</evidence>